<reference evidence="1" key="1">
    <citation type="submission" date="2023-01" db="EMBL/GenBank/DDBJ databases">
        <authorList>
            <person name="Van Ghelder C."/>
            <person name="Rancurel C."/>
        </authorList>
    </citation>
    <scope>NUCLEOTIDE SEQUENCE</scope>
    <source>
        <strain evidence="1">CNCM I-4278</strain>
    </source>
</reference>
<evidence type="ECO:0000313" key="1">
    <source>
        <dbReference type="EMBL" id="CAI6333804.1"/>
    </source>
</evidence>
<organism evidence="1 2">
    <name type="scientific">Periconia digitata</name>
    <dbReference type="NCBI Taxonomy" id="1303443"/>
    <lineage>
        <taxon>Eukaryota</taxon>
        <taxon>Fungi</taxon>
        <taxon>Dikarya</taxon>
        <taxon>Ascomycota</taxon>
        <taxon>Pezizomycotina</taxon>
        <taxon>Dothideomycetes</taxon>
        <taxon>Pleosporomycetidae</taxon>
        <taxon>Pleosporales</taxon>
        <taxon>Massarineae</taxon>
        <taxon>Periconiaceae</taxon>
        <taxon>Periconia</taxon>
    </lineage>
</organism>
<dbReference type="AlphaFoldDB" id="A0A9W4UDN5"/>
<name>A0A9W4UDN5_9PLEO</name>
<comment type="caution">
    <text evidence="1">The sequence shown here is derived from an EMBL/GenBank/DDBJ whole genome shotgun (WGS) entry which is preliminary data.</text>
</comment>
<proteinExistence type="predicted"/>
<keyword evidence="2" id="KW-1185">Reference proteome</keyword>
<protein>
    <submittedName>
        <fullName evidence="1">Uncharacterized protein</fullName>
    </submittedName>
</protein>
<evidence type="ECO:0000313" key="2">
    <source>
        <dbReference type="Proteomes" id="UP001152607"/>
    </source>
</evidence>
<sequence>MKYKMTKSNIHGNNDNESIVSRWEMFLCNFHPVPTPCEIVLHVQIRHLSLHQQRLHANTSFVSLCLFLVAIECVLGTH</sequence>
<gene>
    <name evidence="1" type="ORF">PDIGIT_LOCUS6853</name>
</gene>
<accession>A0A9W4UDN5</accession>
<dbReference type="EMBL" id="CAOQHR010000004">
    <property type="protein sequence ID" value="CAI6333804.1"/>
    <property type="molecule type" value="Genomic_DNA"/>
</dbReference>
<dbReference type="Proteomes" id="UP001152607">
    <property type="component" value="Unassembled WGS sequence"/>
</dbReference>